<proteinExistence type="predicted"/>
<keyword evidence="3" id="KW-1185">Reference proteome</keyword>
<organism evidence="2 3">
    <name type="scientific">Butyricicoccus faecihominis</name>
    <dbReference type="NCBI Taxonomy" id="1712515"/>
    <lineage>
        <taxon>Bacteria</taxon>
        <taxon>Bacillati</taxon>
        <taxon>Bacillota</taxon>
        <taxon>Clostridia</taxon>
        <taxon>Eubacteriales</taxon>
        <taxon>Butyricicoccaceae</taxon>
        <taxon>Butyricicoccus</taxon>
    </lineage>
</organism>
<keyword evidence="1" id="KW-0812">Transmembrane</keyword>
<evidence type="ECO:0008006" key="4">
    <source>
        <dbReference type="Google" id="ProtNLM"/>
    </source>
</evidence>
<accession>A0ABQ1DZV1</accession>
<reference evidence="2 3" key="1">
    <citation type="submission" date="2020-06" db="EMBL/GenBank/DDBJ databases">
        <title>Characterization of fructooligosaccharide metabolism and fructooligosaccharide-degrading enzymes in human commensal butyrate producers.</title>
        <authorList>
            <person name="Tanno H."/>
            <person name="Fujii T."/>
            <person name="Hirano K."/>
            <person name="Maeno S."/>
            <person name="Tonozuka T."/>
            <person name="Sakamoto M."/>
            <person name="Ohkuma M."/>
            <person name="Tochio T."/>
            <person name="Endo A."/>
        </authorList>
    </citation>
    <scope>NUCLEOTIDE SEQUENCE [LARGE SCALE GENOMIC DNA]</scope>
    <source>
        <strain evidence="2 3">JCM 31056</strain>
    </source>
</reference>
<evidence type="ECO:0000313" key="2">
    <source>
        <dbReference type="EMBL" id="GFO88249.1"/>
    </source>
</evidence>
<dbReference type="Proteomes" id="UP000620147">
    <property type="component" value="Unassembled WGS sequence"/>
</dbReference>
<gene>
    <name evidence="2" type="ORF">BUFA31_14130</name>
</gene>
<evidence type="ECO:0000313" key="3">
    <source>
        <dbReference type="Proteomes" id="UP000620147"/>
    </source>
</evidence>
<dbReference type="RefSeq" id="WP_147358057.1">
    <property type="nucleotide sequence ID" value="NZ_BLYJ01000015.1"/>
</dbReference>
<keyword evidence="1" id="KW-0472">Membrane</keyword>
<dbReference type="EMBL" id="BLYJ01000015">
    <property type="protein sequence ID" value="GFO88249.1"/>
    <property type="molecule type" value="Genomic_DNA"/>
</dbReference>
<feature type="transmembrane region" description="Helical" evidence="1">
    <location>
        <begin position="14"/>
        <end position="42"/>
    </location>
</feature>
<name>A0ABQ1DZV1_9FIRM</name>
<protein>
    <recommendedName>
        <fullName evidence="4">MATE family efflux transporter</fullName>
    </recommendedName>
</protein>
<evidence type="ECO:0000256" key="1">
    <source>
        <dbReference type="SAM" id="Phobius"/>
    </source>
</evidence>
<keyword evidence="1" id="KW-1133">Transmembrane helix</keyword>
<comment type="caution">
    <text evidence="2">The sequence shown here is derived from an EMBL/GenBank/DDBJ whole genome shotgun (WGS) entry which is preliminary data.</text>
</comment>
<sequence length="71" mass="7751">MAQTKHKGGLADKLILFALQLGVAGVPIATVISNVLSAGMVLTHLARRNDDFALQLRQHPTGISYRVFFYV</sequence>